<reference evidence="3" key="1">
    <citation type="submission" date="2020-09" db="EMBL/GenBank/DDBJ databases">
        <title>Comparative genome analyses of four rice-infecting Rhizoctonia solani isolates reveal extensive enrichment of homogalacturonan modification genes.</title>
        <authorList>
            <person name="Lee D.-Y."/>
            <person name="Jeon J."/>
            <person name="Kim K.-T."/>
            <person name="Cheong K."/>
            <person name="Song H."/>
            <person name="Choi G."/>
            <person name="Ko J."/>
            <person name="Opiyo S.O."/>
            <person name="Zuo S."/>
            <person name="Madhav S."/>
            <person name="Lee Y.-H."/>
            <person name="Wang G.-L."/>
        </authorList>
    </citation>
    <scope>NUCLEOTIDE SEQUENCE</scope>
    <source>
        <strain evidence="3">AG1-IA WGL</strain>
    </source>
</reference>
<feature type="region of interest" description="Disordered" evidence="2">
    <location>
        <begin position="341"/>
        <end position="382"/>
    </location>
</feature>
<protein>
    <submittedName>
        <fullName evidence="3">Uncharacterized protein</fullName>
    </submittedName>
</protein>
<feature type="non-terminal residue" evidence="3">
    <location>
        <position position="924"/>
    </location>
</feature>
<evidence type="ECO:0000256" key="2">
    <source>
        <dbReference type="SAM" id="MobiDB-lite"/>
    </source>
</evidence>
<evidence type="ECO:0000256" key="1">
    <source>
        <dbReference type="SAM" id="Coils"/>
    </source>
</evidence>
<accession>A0A8H7HNS5</accession>
<gene>
    <name evidence="3" type="ORF">RHS03_06590</name>
</gene>
<keyword evidence="1" id="KW-0175">Coiled coil</keyword>
<sequence length="924" mass="100869">MDQQRIEQIANALAAYCTFRQQDPAKQCITTFINILSSLFPALLSSHCADNLLLANLLMSDPNLLQCLHTDTQHNMFSGENPPEDDQKTYKEHPTCPISQSHSTKAGPIGSSGAAHAAFGTNNVPVAKQHSGDINVTVGEKKPDAILLTSCNTRTTCQHTNTPQFTPIEPARALVPLALLPPPVAGTQTPNHPKPQPWPQPRPIPEPSPTPLPASQPSAPVPCVSWTNTKPINKGKGQAASATPCPLPLSTSTPFVGHGLMNWAWFNHSYLGSSLHAKQPPSPNNPFLCLGGKATKFEYNLTSTQLHAASSFLPDTTKWGPHIQTKPWIYFKIGTTVTEMVMGGGDHSHDHGKDHNQDPNETKEHEDNNHHASLVPHSSSPPELSELLDMIEKCGVPVMEPNELHEFLLKGCHGKTWFLVEKGLIILHIFHPDAPSERVHMALMRRPGALWTAMESDPFLKQRKLSAIMQQTHKILPLYKEVKFMVEVHGLTVDLEVPKVHAIHAIDVALSEACKRGDPVTSGLTAVEVYYWFKQGWYNMIDAKLGNHSNYRIATHRSGHVSPRQVNSSALLSRVNKKRPRKANPLSPPPRDTVRPRPNTRTALSTPEPPAPHASLPKPADIDTSMPRNATPGPSTSVRPRSHAVPSSTVSAKAVTNGKSNDTSVGALTEAIRETCLSTKQFHDKLLGMRQTQLEIDARSVENTYKLVSDEQAAMEEERLNRMELEQERADREAADLEDRVDLRRTKLFFEQCLQAVSHANQGVASDVVGMANDHLRLTMRQGLARFQPFVAPCSPARPELRTIINRRTASTPIPPTSPLIVSASTLASNSSLDLIRDQPSAAANSTYTTGCIASASGSLISSSAPAAATSSTPQLSIGIDPLAPLLEPYVVDPPLDLSETSPRSDDFIHVNDHAWDVNTDTNA</sequence>
<dbReference type="PANTHER" id="PTHR24216">
    <property type="entry name" value="PAXILLIN-RELATED"/>
    <property type="match status" value="1"/>
</dbReference>
<proteinExistence type="predicted"/>
<feature type="region of interest" description="Disordered" evidence="2">
    <location>
        <begin position="181"/>
        <end position="226"/>
    </location>
</feature>
<dbReference type="PANTHER" id="PTHR24216:SF65">
    <property type="entry name" value="PAXILLIN-LIKE PROTEIN 1"/>
    <property type="match status" value="1"/>
</dbReference>
<name>A0A8H7HNS5_9AGAM</name>
<feature type="region of interest" description="Disordered" evidence="2">
    <location>
        <begin position="78"/>
        <end position="113"/>
    </location>
</feature>
<feature type="compositionally biased region" description="Basic and acidic residues" evidence="2">
    <location>
        <begin position="346"/>
        <end position="370"/>
    </location>
</feature>
<dbReference type="EMBL" id="JACYCD010000204">
    <property type="protein sequence ID" value="KAF8700920.1"/>
    <property type="molecule type" value="Genomic_DNA"/>
</dbReference>
<dbReference type="OrthoDB" id="3253694at2759"/>
<comment type="caution">
    <text evidence="3">The sequence shown here is derived from an EMBL/GenBank/DDBJ whole genome shotgun (WGS) entry which is preliminary data.</text>
</comment>
<feature type="compositionally biased region" description="Pro residues" evidence="2">
    <location>
        <begin position="192"/>
        <end position="214"/>
    </location>
</feature>
<feature type="region of interest" description="Disordered" evidence="2">
    <location>
        <begin position="573"/>
        <end position="663"/>
    </location>
</feature>
<feature type="coiled-coil region" evidence="1">
    <location>
        <begin position="708"/>
        <end position="740"/>
    </location>
</feature>
<feature type="compositionally biased region" description="Polar residues" evidence="2">
    <location>
        <begin position="626"/>
        <end position="651"/>
    </location>
</feature>
<feature type="compositionally biased region" description="Low complexity" evidence="2">
    <location>
        <begin position="373"/>
        <end position="382"/>
    </location>
</feature>
<feature type="compositionally biased region" description="Basic and acidic residues" evidence="2">
    <location>
        <begin position="85"/>
        <end position="94"/>
    </location>
</feature>
<dbReference type="AlphaFoldDB" id="A0A8H7HNS5"/>
<evidence type="ECO:0000313" key="3">
    <source>
        <dbReference type="EMBL" id="KAF8700920.1"/>
    </source>
</evidence>
<organism evidence="3 4">
    <name type="scientific">Rhizoctonia solani</name>
    <dbReference type="NCBI Taxonomy" id="456999"/>
    <lineage>
        <taxon>Eukaryota</taxon>
        <taxon>Fungi</taxon>
        <taxon>Dikarya</taxon>
        <taxon>Basidiomycota</taxon>
        <taxon>Agaricomycotina</taxon>
        <taxon>Agaricomycetes</taxon>
        <taxon>Cantharellales</taxon>
        <taxon>Ceratobasidiaceae</taxon>
        <taxon>Rhizoctonia</taxon>
    </lineage>
</organism>
<evidence type="ECO:0000313" key="4">
    <source>
        <dbReference type="Proteomes" id="UP000602905"/>
    </source>
</evidence>
<dbReference type="Proteomes" id="UP000602905">
    <property type="component" value="Unassembled WGS sequence"/>
</dbReference>